<evidence type="ECO:0000256" key="1">
    <source>
        <dbReference type="SAM" id="Phobius"/>
    </source>
</evidence>
<dbReference type="EMBL" id="LRPC01000028">
    <property type="protein sequence ID" value="KYG73310.1"/>
    <property type="molecule type" value="Genomic_DNA"/>
</dbReference>
<name>A0A150X3K8_9BACT</name>
<feature type="transmembrane region" description="Helical" evidence="1">
    <location>
        <begin position="12"/>
        <end position="33"/>
    </location>
</feature>
<keyword evidence="1" id="KW-0472">Membrane</keyword>
<gene>
    <name evidence="2" type="ORF">AWW68_11410</name>
</gene>
<comment type="caution">
    <text evidence="2">The sequence shown here is derived from an EMBL/GenBank/DDBJ whole genome shotgun (WGS) entry which is preliminary data.</text>
</comment>
<feature type="transmembrane region" description="Helical" evidence="1">
    <location>
        <begin position="40"/>
        <end position="61"/>
    </location>
</feature>
<sequence>MYLPTLVSSYKNHLIETVLGLIIFYSIMVFMIYDHYQTDYFKAMIVSFVINLIVVTIWSQAKNSDLQTA</sequence>
<evidence type="ECO:0000313" key="2">
    <source>
        <dbReference type="EMBL" id="KYG73310.1"/>
    </source>
</evidence>
<organism evidence="2 3">
    <name type="scientific">Roseivirga spongicola</name>
    <dbReference type="NCBI Taxonomy" id="333140"/>
    <lineage>
        <taxon>Bacteria</taxon>
        <taxon>Pseudomonadati</taxon>
        <taxon>Bacteroidota</taxon>
        <taxon>Cytophagia</taxon>
        <taxon>Cytophagales</taxon>
        <taxon>Roseivirgaceae</taxon>
        <taxon>Roseivirga</taxon>
    </lineage>
</organism>
<reference evidence="2 3" key="1">
    <citation type="submission" date="2016-01" db="EMBL/GenBank/DDBJ databases">
        <title>Genome sequencing of Roseivirga spongicola UST030701-084.</title>
        <authorList>
            <person name="Selvaratnam C."/>
            <person name="Thevarajoo S."/>
            <person name="Goh K.M."/>
            <person name="Ee R."/>
            <person name="Chan K.-G."/>
            <person name="Chong C.S."/>
        </authorList>
    </citation>
    <scope>NUCLEOTIDE SEQUENCE [LARGE SCALE GENOMIC DNA]</scope>
    <source>
        <strain evidence="2 3">UST030701-084</strain>
    </source>
</reference>
<accession>A0A150X3K8</accession>
<keyword evidence="3" id="KW-1185">Reference proteome</keyword>
<evidence type="ECO:0000313" key="3">
    <source>
        <dbReference type="Proteomes" id="UP000075606"/>
    </source>
</evidence>
<dbReference type="Proteomes" id="UP000075606">
    <property type="component" value="Unassembled WGS sequence"/>
</dbReference>
<protein>
    <submittedName>
        <fullName evidence="2">Uncharacterized protein</fullName>
    </submittedName>
</protein>
<keyword evidence="1" id="KW-0812">Transmembrane</keyword>
<keyword evidence="1" id="KW-1133">Transmembrane helix</keyword>
<dbReference type="AlphaFoldDB" id="A0A150X3K8"/>
<proteinExistence type="predicted"/>